<dbReference type="InterPro" id="IPR035068">
    <property type="entry name" value="TldD/PmbA_N"/>
</dbReference>
<dbReference type="InterPro" id="IPR045569">
    <property type="entry name" value="Metalloprtase-TldD/E_C"/>
</dbReference>
<dbReference type="SUPFAM" id="SSF111283">
    <property type="entry name" value="Putative modulator of DNA gyrase, PmbA/TldD"/>
    <property type="match status" value="1"/>
</dbReference>
<dbReference type="Proteomes" id="UP000430670">
    <property type="component" value="Unassembled WGS sequence"/>
</dbReference>
<comment type="similarity">
    <text evidence="1">Belongs to the peptidase U62 family.</text>
</comment>
<gene>
    <name evidence="8" type="ORF">GJ688_10210</name>
</gene>
<evidence type="ECO:0000259" key="7">
    <source>
        <dbReference type="Pfam" id="PF19290"/>
    </source>
</evidence>
<keyword evidence="3" id="KW-0378">Hydrolase</keyword>
<dbReference type="InterPro" id="IPR051463">
    <property type="entry name" value="Peptidase_U62_metallo"/>
</dbReference>
<dbReference type="Gene3D" id="3.30.2290.10">
    <property type="entry name" value="PmbA/TldD superfamily"/>
    <property type="match status" value="1"/>
</dbReference>
<protein>
    <submittedName>
        <fullName evidence="8">TldD/PmbA family protein</fullName>
    </submittedName>
</protein>
<name>A0A6I3SKE9_HELMO</name>
<dbReference type="GO" id="GO:0006508">
    <property type="term" value="P:proteolysis"/>
    <property type="evidence" value="ECO:0007669"/>
    <property type="project" value="UniProtKB-KW"/>
</dbReference>
<comment type="caution">
    <text evidence="8">The sequence shown here is derived from an EMBL/GenBank/DDBJ whole genome shotgun (WGS) entry which is preliminary data.</text>
</comment>
<organism evidence="8 9">
    <name type="scientific">Heliobacterium mobile</name>
    <name type="common">Heliobacillus mobilis</name>
    <dbReference type="NCBI Taxonomy" id="28064"/>
    <lineage>
        <taxon>Bacteria</taxon>
        <taxon>Bacillati</taxon>
        <taxon>Bacillota</taxon>
        <taxon>Clostridia</taxon>
        <taxon>Eubacteriales</taxon>
        <taxon>Heliobacteriaceae</taxon>
        <taxon>Heliobacterium</taxon>
    </lineage>
</organism>
<dbReference type="OrthoDB" id="9803213at2"/>
<dbReference type="GO" id="GO:0008237">
    <property type="term" value="F:metallopeptidase activity"/>
    <property type="evidence" value="ECO:0007669"/>
    <property type="project" value="UniProtKB-KW"/>
</dbReference>
<feature type="domain" description="Metalloprotease TldD/E central" evidence="7">
    <location>
        <begin position="118"/>
        <end position="226"/>
    </location>
</feature>
<dbReference type="InterPro" id="IPR002510">
    <property type="entry name" value="Metalloprtase-TldD/E_N"/>
</dbReference>
<dbReference type="GO" id="GO:0005829">
    <property type="term" value="C:cytosol"/>
    <property type="evidence" value="ECO:0007669"/>
    <property type="project" value="TreeGrafter"/>
</dbReference>
<dbReference type="Pfam" id="PF01523">
    <property type="entry name" value="PmbA_TldD_1st"/>
    <property type="match status" value="1"/>
</dbReference>
<evidence type="ECO:0000256" key="4">
    <source>
        <dbReference type="ARBA" id="ARBA00023049"/>
    </source>
</evidence>
<dbReference type="EMBL" id="WNKU01000010">
    <property type="protein sequence ID" value="MTV49350.1"/>
    <property type="molecule type" value="Genomic_DNA"/>
</dbReference>
<keyword evidence="9" id="KW-1185">Reference proteome</keyword>
<accession>A0A6I3SKE9</accession>
<sequence length="503" mass="53713">MVESLNLRPSKEDLRDVLQAALQQGGDFADIFIEKKMMSGIGCEDNKIERLTTGIDIGAGIRVIAGEATAYAYTNDVSREGLMHAAEVASHAAKGGGAVQSIDLREVLSPVEINVELRPDQVSIEDKVEKVLAANKHARSLDERIKQVTVGYGDIVQEVQIANSDGDYVEDERIRSRFVVHAVAADGPVIQTGYEALGGVRGFEIFREKTPEELAQNAVDRALLMLTAKPAPLGRMAVVMSGEAGGTMVHEACGHGLEADLVQKGLSVYAGKLGEEVASPLVTVIDDGTISGKYGTIRFDDEGVPGQRNVLIDKGRLTSFMYDRFTARKEGRASTGNGRRESYQHKPVPRMTNTLIAAGDEDPEKIIKDTQQGLFVKKMGGGQVNTTNGDFVFDVAEGYIIENGEIKHAVRGATLTGNGPEVLQQIDRVGNDLGYAIGTCGKEGQGVPVSDAQPTLRIASLVVGGTAGGSGTDDAEATGQAGELRRISVRELLQSGEGRIRRL</sequence>
<dbReference type="Pfam" id="PF19289">
    <property type="entry name" value="PmbA_TldD_3rd"/>
    <property type="match status" value="1"/>
</dbReference>
<dbReference type="Pfam" id="PF19290">
    <property type="entry name" value="PmbA_TldD_2nd"/>
    <property type="match status" value="1"/>
</dbReference>
<proteinExistence type="inferred from homology"/>
<evidence type="ECO:0000256" key="1">
    <source>
        <dbReference type="ARBA" id="ARBA00005836"/>
    </source>
</evidence>
<dbReference type="PANTHER" id="PTHR30624">
    <property type="entry name" value="UNCHARACTERIZED PROTEIN TLDD AND PMBA"/>
    <property type="match status" value="1"/>
</dbReference>
<dbReference type="InterPro" id="IPR036059">
    <property type="entry name" value="TldD/PmbA_sf"/>
</dbReference>
<dbReference type="PANTHER" id="PTHR30624:SF4">
    <property type="entry name" value="METALLOPROTEASE TLDD"/>
    <property type="match status" value="1"/>
</dbReference>
<evidence type="ECO:0000259" key="5">
    <source>
        <dbReference type="Pfam" id="PF01523"/>
    </source>
</evidence>
<keyword evidence="4" id="KW-0482">Metalloprotease</keyword>
<dbReference type="AlphaFoldDB" id="A0A6I3SKE9"/>
<reference evidence="8 9" key="1">
    <citation type="submission" date="2019-11" db="EMBL/GenBank/DDBJ databases">
        <title>Whole-genome sequence of a the green, strictly anaerobic photosynthetic bacterium Heliobacillus mobilis DSM 6151.</title>
        <authorList>
            <person name="Kyndt J.A."/>
            <person name="Meyer T.E."/>
        </authorList>
    </citation>
    <scope>NUCLEOTIDE SEQUENCE [LARGE SCALE GENOMIC DNA]</scope>
    <source>
        <strain evidence="8 9">DSM 6151</strain>
    </source>
</reference>
<keyword evidence="2" id="KW-0645">Protease</keyword>
<dbReference type="InterPro" id="IPR025502">
    <property type="entry name" value="TldD"/>
</dbReference>
<evidence type="ECO:0000313" key="9">
    <source>
        <dbReference type="Proteomes" id="UP000430670"/>
    </source>
</evidence>
<dbReference type="InterPro" id="IPR045570">
    <property type="entry name" value="Metalloprtase-TldD/E_cen_dom"/>
</dbReference>
<evidence type="ECO:0000256" key="3">
    <source>
        <dbReference type="ARBA" id="ARBA00022801"/>
    </source>
</evidence>
<dbReference type="FunFam" id="3.30.2290.10:FF:000003">
    <property type="entry name" value="Zinc-dependent protease, TldD/PmbA family"/>
    <property type="match status" value="1"/>
</dbReference>
<feature type="domain" description="Metalloprotease TldD/E N-terminal" evidence="5">
    <location>
        <begin position="29"/>
        <end position="93"/>
    </location>
</feature>
<evidence type="ECO:0000313" key="8">
    <source>
        <dbReference type="EMBL" id="MTV49350.1"/>
    </source>
</evidence>
<evidence type="ECO:0000259" key="6">
    <source>
        <dbReference type="Pfam" id="PF19289"/>
    </source>
</evidence>
<feature type="domain" description="Metalloprotease TldD/E C-terminal" evidence="6">
    <location>
        <begin position="234"/>
        <end position="465"/>
    </location>
</feature>
<evidence type="ECO:0000256" key="2">
    <source>
        <dbReference type="ARBA" id="ARBA00022670"/>
    </source>
</evidence>
<dbReference type="PIRSF" id="PIRSF004919">
    <property type="entry name" value="TldD"/>
    <property type="match status" value="1"/>
</dbReference>